<evidence type="ECO:0000259" key="1">
    <source>
        <dbReference type="Pfam" id="PF12262"/>
    </source>
</evidence>
<dbReference type="Proteomes" id="UP000619743">
    <property type="component" value="Unassembled WGS sequence"/>
</dbReference>
<dbReference type="EMBL" id="BMDX01000015">
    <property type="protein sequence ID" value="GGA83490.1"/>
    <property type="molecule type" value="Genomic_DNA"/>
</dbReference>
<keyword evidence="3" id="KW-1185">Reference proteome</keyword>
<dbReference type="RefSeq" id="WP_087506652.1">
    <property type="nucleotide sequence ID" value="NZ_BMDX01000015.1"/>
</dbReference>
<dbReference type="InterPro" id="IPR020009">
    <property type="entry name" value="VolA/Pla-1/cef"/>
</dbReference>
<comment type="caution">
    <text evidence="2">The sequence shown here is derived from an EMBL/GenBank/DDBJ whole genome shotgun (WGS) entry which is preliminary data.</text>
</comment>
<sequence length="847" mass="87757">MKITTYAGLTALAAVLVGCGGGESLKDVAKDQEPAVPFTRIQFDPAAGVVALPSDLLLLTTTDGSLDIPVDDPTDVSDPAVALSALDGWGTAAPIVIDITFPVASFGEFTINTDTVTQPGAAELLEVILGNPLSSDPDCQEVPTGLLCKVVGQLSYGVDFVTSSDGTNVVVVPIKPLKPKTSYLLATTSLIEDSEGRSVYPSTSYELLRLDYETQPLGTDEQRQLQAAVNSYEAGLAGAGIDVETVNYSMPFTTQSVEDVMAVSRLVVAQTQPTIDNLVDTGLNAQQLLALSGTVLEGQAGLVASAAKVYTATVNLPMLQDIASNETCDLADLATTGVCDVLFTRWQAQGDSPVSIAGALQSGALSQESFAAQAFAQNPSLTPGDLADPSKWVGLQINVPDASGTPVDPEKHLTQYNPLAQVKGIQQASVLITVPDPDVVNAIRAQLAGIPVESLPPEMTLQPSISGWPTTVFSHGITSVKESVLGLAGTMALQGMATISVDLPLHGGRSADLTGDGVYELTATSPDFGPQYVNGNVLTHLNLLSLVSVRDAMRQASLDILTLRAAVTFSALRDAAMMQAPLLDANNVGFLGMSQGAVVGASAVAVANAPFTLPDGTAQPNPFTFNAAVLNVPTGGYAASVAYSGTFGPVLKAGLTSTETFDALLIDVFSLTADELAAIKANNPEQYQMMVDTVYPSLLSQFLFAAQQVLDSADGVNFARISTQLQTPVLIQEVVGNGADNLSDQVLPNSTAAQGWPVAGTEALIGSYGMDGISDSVADDSGVSGAIRFTYGFHSSLLSPAAVPGVAPDPMKNALVTSSMQQQVAEYLSSGGKQLTISEQAKSVIVP</sequence>
<evidence type="ECO:0000313" key="3">
    <source>
        <dbReference type="Proteomes" id="UP000619743"/>
    </source>
</evidence>
<proteinExistence type="predicted"/>
<protein>
    <submittedName>
        <fullName evidence="2">Lipase</fullName>
    </submittedName>
</protein>
<accession>A0A8J2XNE6</accession>
<dbReference type="AlphaFoldDB" id="A0A8J2XNE6"/>
<dbReference type="InterPro" id="IPR029058">
    <property type="entry name" value="AB_hydrolase_fold"/>
</dbReference>
<dbReference type="OrthoDB" id="5477453at2"/>
<dbReference type="InterPro" id="IPR025920">
    <property type="entry name" value="Lipase_bact_N"/>
</dbReference>
<dbReference type="Pfam" id="PF12262">
    <property type="entry name" value="Lipase_bact_N"/>
    <property type="match status" value="1"/>
</dbReference>
<organism evidence="2 3">
    <name type="scientific">Neiella marina</name>
    <dbReference type="NCBI Taxonomy" id="508461"/>
    <lineage>
        <taxon>Bacteria</taxon>
        <taxon>Pseudomonadati</taxon>
        <taxon>Pseudomonadota</taxon>
        <taxon>Gammaproteobacteria</taxon>
        <taxon>Alteromonadales</taxon>
        <taxon>Echinimonadaceae</taxon>
        <taxon>Neiella</taxon>
    </lineage>
</organism>
<dbReference type="SUPFAM" id="SSF53474">
    <property type="entry name" value="alpha/beta-Hydrolases"/>
    <property type="match status" value="1"/>
</dbReference>
<dbReference type="PROSITE" id="PS51257">
    <property type="entry name" value="PROKAR_LIPOPROTEIN"/>
    <property type="match status" value="1"/>
</dbReference>
<evidence type="ECO:0000313" key="2">
    <source>
        <dbReference type="EMBL" id="GGA83490.1"/>
    </source>
</evidence>
<dbReference type="NCBIfam" id="TIGR03502">
    <property type="entry name" value="lipase_Pla1_cef"/>
    <property type="match status" value="1"/>
</dbReference>
<name>A0A8J2XNE6_9GAMM</name>
<feature type="domain" description="Bacterial virulence factor lipase N-terminal" evidence="1">
    <location>
        <begin position="48"/>
        <end position="271"/>
    </location>
</feature>
<dbReference type="Gene3D" id="3.40.50.1820">
    <property type="entry name" value="alpha/beta hydrolase"/>
    <property type="match status" value="1"/>
</dbReference>
<gene>
    <name evidence="2" type="ORF">GCM10011369_26860</name>
</gene>
<reference evidence="3" key="1">
    <citation type="journal article" date="2019" name="Int. J. Syst. Evol. Microbiol.">
        <title>The Global Catalogue of Microorganisms (GCM) 10K type strain sequencing project: providing services to taxonomists for standard genome sequencing and annotation.</title>
        <authorList>
            <consortium name="The Broad Institute Genomics Platform"/>
            <consortium name="The Broad Institute Genome Sequencing Center for Infectious Disease"/>
            <person name="Wu L."/>
            <person name="Ma J."/>
        </authorList>
    </citation>
    <scope>NUCLEOTIDE SEQUENCE [LARGE SCALE GENOMIC DNA]</scope>
    <source>
        <strain evidence="3">CGMCC 1.10130</strain>
    </source>
</reference>